<sequence>MPSPSKSGFAVVVLQGKLLVIAGYYVVDGTGTALSDVYQYDSCLNSWSKLASMNVARHNFGCAELNGMVYAV</sequence>
<dbReference type="SMART" id="SM00612">
    <property type="entry name" value="Kelch"/>
    <property type="match status" value="1"/>
</dbReference>
<keyword evidence="3" id="KW-0732">Signal</keyword>
<protein>
    <submittedName>
        <fullName evidence="4">F-box kelch-repeat At1g67480</fullName>
    </submittedName>
</protein>
<gene>
    <name evidence="4" type="ORF">OLEA9_A022406</name>
</gene>
<dbReference type="PANTHER" id="PTHR46344">
    <property type="entry name" value="OS02G0202900 PROTEIN"/>
    <property type="match status" value="1"/>
</dbReference>
<proteinExistence type="predicted"/>
<dbReference type="PANTHER" id="PTHR46344:SF1">
    <property type="entry name" value="OS02G0504900 PROTEIN"/>
    <property type="match status" value="1"/>
</dbReference>
<dbReference type="InterPro" id="IPR015915">
    <property type="entry name" value="Kelch-typ_b-propeller"/>
</dbReference>
<organism evidence="4 5">
    <name type="scientific">Olea europaea subsp. europaea</name>
    <dbReference type="NCBI Taxonomy" id="158383"/>
    <lineage>
        <taxon>Eukaryota</taxon>
        <taxon>Viridiplantae</taxon>
        <taxon>Streptophyta</taxon>
        <taxon>Embryophyta</taxon>
        <taxon>Tracheophyta</taxon>
        <taxon>Spermatophyta</taxon>
        <taxon>Magnoliopsida</taxon>
        <taxon>eudicotyledons</taxon>
        <taxon>Gunneridae</taxon>
        <taxon>Pentapetalae</taxon>
        <taxon>asterids</taxon>
        <taxon>lamiids</taxon>
        <taxon>Lamiales</taxon>
        <taxon>Oleaceae</taxon>
        <taxon>Oleeae</taxon>
        <taxon>Olea</taxon>
    </lineage>
</organism>
<dbReference type="Gramene" id="OE9A022406T1">
    <property type="protein sequence ID" value="OE9A022406C1"/>
    <property type="gene ID" value="OE9A022406"/>
</dbReference>
<evidence type="ECO:0000256" key="1">
    <source>
        <dbReference type="ARBA" id="ARBA00022441"/>
    </source>
</evidence>
<keyword evidence="5" id="KW-1185">Reference proteome</keyword>
<name>A0A8S0QLC3_OLEEU</name>
<feature type="chain" id="PRO_5035892328" evidence="3">
    <location>
        <begin position="30"/>
        <end position="72"/>
    </location>
</feature>
<evidence type="ECO:0000256" key="2">
    <source>
        <dbReference type="ARBA" id="ARBA00022737"/>
    </source>
</evidence>
<keyword evidence="2" id="KW-0677">Repeat</keyword>
<evidence type="ECO:0000256" key="3">
    <source>
        <dbReference type="SAM" id="SignalP"/>
    </source>
</evidence>
<dbReference type="EMBL" id="CACTIH010001960">
    <property type="protein sequence ID" value="CAA2970049.1"/>
    <property type="molecule type" value="Genomic_DNA"/>
</dbReference>
<keyword evidence="1" id="KW-0880">Kelch repeat</keyword>
<accession>A0A8S0QLC3</accession>
<dbReference type="Proteomes" id="UP000594638">
    <property type="component" value="Unassembled WGS sequence"/>
</dbReference>
<dbReference type="InterPro" id="IPR006652">
    <property type="entry name" value="Kelch_1"/>
</dbReference>
<feature type="signal peptide" evidence="3">
    <location>
        <begin position="1"/>
        <end position="29"/>
    </location>
</feature>
<dbReference type="Gene3D" id="2.120.10.80">
    <property type="entry name" value="Kelch-type beta propeller"/>
    <property type="match status" value="1"/>
</dbReference>
<dbReference type="SUPFAM" id="SSF117281">
    <property type="entry name" value="Kelch motif"/>
    <property type="match status" value="1"/>
</dbReference>
<dbReference type="OrthoDB" id="45365at2759"/>
<evidence type="ECO:0000313" key="4">
    <source>
        <dbReference type="EMBL" id="CAA2970049.1"/>
    </source>
</evidence>
<reference evidence="4 5" key="1">
    <citation type="submission" date="2019-12" db="EMBL/GenBank/DDBJ databases">
        <authorList>
            <person name="Alioto T."/>
            <person name="Alioto T."/>
            <person name="Gomez Garrido J."/>
        </authorList>
    </citation>
    <scope>NUCLEOTIDE SEQUENCE [LARGE SCALE GENOMIC DNA]</scope>
</reference>
<dbReference type="Pfam" id="PF01344">
    <property type="entry name" value="Kelch_1"/>
    <property type="match status" value="1"/>
</dbReference>
<dbReference type="AlphaFoldDB" id="A0A8S0QLC3"/>
<comment type="caution">
    <text evidence="4">The sequence shown here is derived from an EMBL/GenBank/DDBJ whole genome shotgun (WGS) entry which is preliminary data.</text>
</comment>
<evidence type="ECO:0000313" key="5">
    <source>
        <dbReference type="Proteomes" id="UP000594638"/>
    </source>
</evidence>